<protein>
    <submittedName>
        <fullName evidence="5">AraC family transcriptional regulator</fullName>
    </submittedName>
</protein>
<proteinExistence type="predicted"/>
<name>A0A4Q2KE80_9FIRM</name>
<evidence type="ECO:0000313" key="5">
    <source>
        <dbReference type="EMBL" id="RXZ61812.1"/>
    </source>
</evidence>
<keyword evidence="3" id="KW-0804">Transcription</keyword>
<comment type="caution">
    <text evidence="5">The sequence shown here is derived from an EMBL/GenBank/DDBJ whole genome shotgun (WGS) entry which is preliminary data.</text>
</comment>
<dbReference type="OrthoDB" id="9816335at2"/>
<evidence type="ECO:0000256" key="2">
    <source>
        <dbReference type="ARBA" id="ARBA00023125"/>
    </source>
</evidence>
<dbReference type="Proteomes" id="UP000291269">
    <property type="component" value="Unassembled WGS sequence"/>
</dbReference>
<sequence>METFNPFLTTSLHVTEAGYTKVGPSWSHLATFFPYYRMYYITKGAAKMFMHDETLELTPDRLYFIPAFSITGAECPREMEHFWMHFNLDITTISYLTIYKPALFVEAQPLDKELFRLVRENFDAADDGAHAPNTLACQSLAKYLFSRFLPSGNVSSESANFIPVLEYIDRHLNSNISNTDLCNIMCLNETYFSNVFTKQFGISPKQYILQKRIGSAARMLVETDKTVKEIAFEFGYDNEMYFNRIFHKITGSAPGKYRKNFRAKDKL</sequence>
<evidence type="ECO:0000256" key="3">
    <source>
        <dbReference type="ARBA" id="ARBA00023163"/>
    </source>
</evidence>
<dbReference type="SMART" id="SM00342">
    <property type="entry name" value="HTH_ARAC"/>
    <property type="match status" value="1"/>
</dbReference>
<evidence type="ECO:0000256" key="1">
    <source>
        <dbReference type="ARBA" id="ARBA00023015"/>
    </source>
</evidence>
<dbReference type="PROSITE" id="PS01124">
    <property type="entry name" value="HTH_ARAC_FAMILY_2"/>
    <property type="match status" value="1"/>
</dbReference>
<accession>A0A4Q2KE80</accession>
<dbReference type="SUPFAM" id="SSF46689">
    <property type="entry name" value="Homeodomain-like"/>
    <property type="match status" value="2"/>
</dbReference>
<dbReference type="InterPro" id="IPR003313">
    <property type="entry name" value="AraC-bd"/>
</dbReference>
<dbReference type="RefSeq" id="WP_129224855.1">
    <property type="nucleotide sequence ID" value="NZ_SDOZ01000002.1"/>
</dbReference>
<dbReference type="PRINTS" id="PR00032">
    <property type="entry name" value="HTHARAC"/>
</dbReference>
<evidence type="ECO:0000259" key="4">
    <source>
        <dbReference type="PROSITE" id="PS01124"/>
    </source>
</evidence>
<reference evidence="5 6" key="1">
    <citation type="journal article" date="2019" name="Gut">
        <title>Antibiotics-induced monodominance of a novel gut bacterial order.</title>
        <authorList>
            <person name="Hildebrand F."/>
            <person name="Moitinho-Silva L."/>
            <person name="Blasche S."/>
            <person name="Jahn M.T."/>
            <person name="Gossmann T.I."/>
            <person name="Heuerta-Cepas J."/>
            <person name="Hercog R."/>
            <person name="Luetge M."/>
            <person name="Bahram M."/>
            <person name="Pryszlak A."/>
            <person name="Alves R.J."/>
            <person name="Waszak S.M."/>
            <person name="Zhu A."/>
            <person name="Ye L."/>
            <person name="Costea P.I."/>
            <person name="Aalvink S."/>
            <person name="Belzer C."/>
            <person name="Forslund S.K."/>
            <person name="Sunagawa S."/>
            <person name="Hentschel U."/>
            <person name="Merten C."/>
            <person name="Patil K.R."/>
            <person name="Benes V."/>
            <person name="Bork P."/>
        </authorList>
    </citation>
    <scope>NUCLEOTIDE SEQUENCE [LARGE SCALE GENOMIC DNA]</scope>
    <source>
        <strain evidence="5 6">HDS1380</strain>
    </source>
</reference>
<dbReference type="Gene3D" id="1.10.10.60">
    <property type="entry name" value="Homeodomain-like"/>
    <property type="match status" value="2"/>
</dbReference>
<feature type="domain" description="HTH araC/xylS-type" evidence="4">
    <location>
        <begin position="162"/>
        <end position="260"/>
    </location>
</feature>
<gene>
    <name evidence="5" type="ORF">ESZ91_05330</name>
</gene>
<dbReference type="PANTHER" id="PTHR43280">
    <property type="entry name" value="ARAC-FAMILY TRANSCRIPTIONAL REGULATOR"/>
    <property type="match status" value="1"/>
</dbReference>
<dbReference type="PANTHER" id="PTHR43280:SF2">
    <property type="entry name" value="HTH-TYPE TRANSCRIPTIONAL REGULATOR EXSA"/>
    <property type="match status" value="1"/>
</dbReference>
<dbReference type="SUPFAM" id="SSF51215">
    <property type="entry name" value="Regulatory protein AraC"/>
    <property type="match status" value="1"/>
</dbReference>
<dbReference type="EMBL" id="SDOZ01000002">
    <property type="protein sequence ID" value="RXZ61812.1"/>
    <property type="molecule type" value="Genomic_DNA"/>
</dbReference>
<dbReference type="AlphaFoldDB" id="A0A4Q2KE80"/>
<dbReference type="InterPro" id="IPR018060">
    <property type="entry name" value="HTH_AraC"/>
</dbReference>
<keyword evidence="1" id="KW-0805">Transcription regulation</keyword>
<keyword evidence="6" id="KW-1185">Reference proteome</keyword>
<dbReference type="Pfam" id="PF02311">
    <property type="entry name" value="AraC_binding"/>
    <property type="match status" value="1"/>
</dbReference>
<dbReference type="GO" id="GO:0043565">
    <property type="term" value="F:sequence-specific DNA binding"/>
    <property type="evidence" value="ECO:0007669"/>
    <property type="project" value="InterPro"/>
</dbReference>
<dbReference type="InterPro" id="IPR009057">
    <property type="entry name" value="Homeodomain-like_sf"/>
</dbReference>
<dbReference type="GO" id="GO:0003700">
    <property type="term" value="F:DNA-binding transcription factor activity"/>
    <property type="evidence" value="ECO:0007669"/>
    <property type="project" value="InterPro"/>
</dbReference>
<dbReference type="InterPro" id="IPR037923">
    <property type="entry name" value="HTH-like"/>
</dbReference>
<keyword evidence="2" id="KW-0238">DNA-binding</keyword>
<dbReference type="InterPro" id="IPR020449">
    <property type="entry name" value="Tscrpt_reg_AraC-type_HTH"/>
</dbReference>
<organism evidence="5 6">
    <name type="scientific">Candidatus Borkfalkia ceftriaxoniphila</name>
    <dbReference type="NCBI Taxonomy" id="2508949"/>
    <lineage>
        <taxon>Bacteria</taxon>
        <taxon>Bacillati</taxon>
        <taxon>Bacillota</taxon>
        <taxon>Clostridia</taxon>
        <taxon>Christensenellales</taxon>
        <taxon>Christensenellaceae</taxon>
        <taxon>Candidatus Borkfalkia</taxon>
    </lineage>
</organism>
<dbReference type="Pfam" id="PF12833">
    <property type="entry name" value="HTH_18"/>
    <property type="match status" value="1"/>
</dbReference>
<evidence type="ECO:0000313" key="6">
    <source>
        <dbReference type="Proteomes" id="UP000291269"/>
    </source>
</evidence>